<dbReference type="GO" id="GO:0005730">
    <property type="term" value="C:nucleolus"/>
    <property type="evidence" value="ECO:0007669"/>
    <property type="project" value="TreeGrafter"/>
</dbReference>
<dbReference type="PANTHER" id="PTHR10920">
    <property type="entry name" value="RIBOSOMAL RNA METHYLTRANSFERASE"/>
    <property type="match status" value="1"/>
</dbReference>
<gene>
    <name evidence="6" type="ORF">LTRI10_LOCUS6909</name>
</gene>
<organism evidence="6 7">
    <name type="scientific">Linum trigynum</name>
    <dbReference type="NCBI Taxonomy" id="586398"/>
    <lineage>
        <taxon>Eukaryota</taxon>
        <taxon>Viridiplantae</taxon>
        <taxon>Streptophyta</taxon>
        <taxon>Embryophyta</taxon>
        <taxon>Tracheophyta</taxon>
        <taxon>Spermatophyta</taxon>
        <taxon>Magnoliopsida</taxon>
        <taxon>eudicotyledons</taxon>
        <taxon>Gunneridae</taxon>
        <taxon>Pentapetalae</taxon>
        <taxon>rosids</taxon>
        <taxon>fabids</taxon>
        <taxon>Malpighiales</taxon>
        <taxon>Linaceae</taxon>
        <taxon>Linum</taxon>
    </lineage>
</organism>
<dbReference type="InterPro" id="IPR002877">
    <property type="entry name" value="RNA_MeTrfase_FtsJ_dom"/>
</dbReference>
<name>A0AAV2CUD6_9ROSI</name>
<evidence type="ECO:0000256" key="1">
    <source>
        <dbReference type="ARBA" id="ARBA00022552"/>
    </source>
</evidence>
<keyword evidence="1" id="KW-0698">rRNA processing</keyword>
<dbReference type="InterPro" id="IPR029063">
    <property type="entry name" value="SAM-dependent_MTases_sf"/>
</dbReference>
<keyword evidence="4" id="KW-0949">S-adenosyl-L-methionine</keyword>
<keyword evidence="7" id="KW-1185">Reference proteome</keyword>
<keyword evidence="3" id="KW-0808">Transferase</keyword>
<evidence type="ECO:0000256" key="3">
    <source>
        <dbReference type="ARBA" id="ARBA00022679"/>
    </source>
</evidence>
<dbReference type="Gene3D" id="3.40.50.150">
    <property type="entry name" value="Vaccinia Virus protein VP39"/>
    <property type="match status" value="1"/>
</dbReference>
<keyword evidence="2" id="KW-0489">Methyltransferase</keyword>
<dbReference type="GO" id="GO:0016435">
    <property type="term" value="F:rRNA (guanine) methyltransferase activity"/>
    <property type="evidence" value="ECO:0007669"/>
    <property type="project" value="TreeGrafter"/>
</dbReference>
<dbReference type="Proteomes" id="UP001497516">
    <property type="component" value="Chromosome 10"/>
</dbReference>
<dbReference type="InterPro" id="IPR050082">
    <property type="entry name" value="RNA_methyltr_RlmE"/>
</dbReference>
<evidence type="ECO:0000313" key="6">
    <source>
        <dbReference type="EMBL" id="CAL1359423.1"/>
    </source>
</evidence>
<reference evidence="6 7" key="1">
    <citation type="submission" date="2024-04" db="EMBL/GenBank/DDBJ databases">
        <authorList>
            <person name="Fracassetti M."/>
        </authorList>
    </citation>
    <scope>NUCLEOTIDE SEQUENCE [LARGE SCALE GENOMIC DNA]</scope>
</reference>
<evidence type="ECO:0000313" key="7">
    <source>
        <dbReference type="Proteomes" id="UP001497516"/>
    </source>
</evidence>
<dbReference type="AlphaFoldDB" id="A0AAV2CUD6"/>
<proteinExistence type="predicted"/>
<dbReference type="Pfam" id="PF01728">
    <property type="entry name" value="FtsJ"/>
    <property type="match status" value="1"/>
</dbReference>
<protein>
    <recommendedName>
        <fullName evidence="5">Ribosomal RNA methyltransferase FtsJ domain-containing protein</fullName>
    </recommendedName>
</protein>
<sequence length="99" mass="11312">MIFLDKHPKKYYHLAKEHDYRSRASWKLVQLDSKFKFLHSSRAAPGGWMQVAVEKVPVGSLVLDLDLVRIAPLRGAISIEQDITKPERRVKVKKIMGGS</sequence>
<feature type="domain" description="Ribosomal RNA methyltransferase FtsJ" evidence="5">
    <location>
        <begin position="20"/>
        <end position="96"/>
    </location>
</feature>
<dbReference type="GO" id="GO:0030687">
    <property type="term" value="C:preribosome, large subunit precursor"/>
    <property type="evidence" value="ECO:0007669"/>
    <property type="project" value="TreeGrafter"/>
</dbReference>
<dbReference type="GO" id="GO:0000463">
    <property type="term" value="P:maturation of LSU-rRNA from tricistronic rRNA transcript (SSU-rRNA, 5.8S rRNA, LSU-rRNA)"/>
    <property type="evidence" value="ECO:0007669"/>
    <property type="project" value="TreeGrafter"/>
</dbReference>
<dbReference type="PANTHER" id="PTHR10920:SF13">
    <property type="entry name" value="PRE-RRNA 2'-O-RIBOSE RNA METHYLTRANSFERASE FTSJ3"/>
    <property type="match status" value="1"/>
</dbReference>
<evidence type="ECO:0000256" key="2">
    <source>
        <dbReference type="ARBA" id="ARBA00022603"/>
    </source>
</evidence>
<accession>A0AAV2CUD6</accession>
<dbReference type="GO" id="GO:0008650">
    <property type="term" value="F:rRNA (uridine-2'-O-)-methyltransferase activity"/>
    <property type="evidence" value="ECO:0007669"/>
    <property type="project" value="TreeGrafter"/>
</dbReference>
<dbReference type="GO" id="GO:0000466">
    <property type="term" value="P:maturation of 5.8S rRNA from tricistronic rRNA transcript (SSU-rRNA, 5.8S rRNA, LSU-rRNA)"/>
    <property type="evidence" value="ECO:0007669"/>
    <property type="project" value="TreeGrafter"/>
</dbReference>
<evidence type="ECO:0000256" key="4">
    <source>
        <dbReference type="ARBA" id="ARBA00022691"/>
    </source>
</evidence>
<evidence type="ECO:0000259" key="5">
    <source>
        <dbReference type="Pfam" id="PF01728"/>
    </source>
</evidence>
<dbReference type="EMBL" id="OZ034814">
    <property type="protein sequence ID" value="CAL1359423.1"/>
    <property type="molecule type" value="Genomic_DNA"/>
</dbReference>